<proteinExistence type="predicted"/>
<dbReference type="eggNOG" id="arCOG01545">
    <property type="taxonomic scope" value="Archaea"/>
</dbReference>
<evidence type="ECO:0000256" key="1">
    <source>
        <dbReference type="SAM" id="Phobius"/>
    </source>
</evidence>
<protein>
    <submittedName>
        <fullName evidence="2">Uncharacterized protein</fullName>
    </submittedName>
</protein>
<dbReference type="STRING" id="930945.SiRe_1071"/>
<evidence type="ECO:0000313" key="2">
    <source>
        <dbReference type="EMBL" id="ADX85138.1"/>
    </source>
</evidence>
<keyword evidence="1" id="KW-0472">Membrane</keyword>
<keyword evidence="3" id="KW-1185">Reference proteome</keyword>
<dbReference type="KEGG" id="sir:SiRe_1071"/>
<keyword evidence="1" id="KW-1133">Transmembrane helix</keyword>
<dbReference type="EMBL" id="CP002425">
    <property type="protein sequence ID" value="ADX85138.1"/>
    <property type="molecule type" value="Genomic_DNA"/>
</dbReference>
<dbReference type="HOGENOM" id="CLU_3362627_0_0_2"/>
<sequence length="35" mass="3827">MAPNEAQIVVLTITQVIVVILLSPLYQGIYDGEKP</sequence>
<accession>F0NHB7</accession>
<dbReference type="Proteomes" id="UP000002664">
    <property type="component" value="Chromosome"/>
</dbReference>
<feature type="transmembrane region" description="Helical" evidence="1">
    <location>
        <begin position="6"/>
        <end position="26"/>
    </location>
</feature>
<reference evidence="2 3" key="1">
    <citation type="journal article" date="2011" name="J. Bacteriol.">
        <title>Genome analyses of icelandic strains of Sulfolobus islandicus, model organisms for genetic and virus-host interaction studies.</title>
        <authorList>
            <person name="Guo L."/>
            <person name="Brugger K."/>
            <person name="Liu C."/>
            <person name="Shah S.A."/>
            <person name="Zheng H."/>
            <person name="Zhu Y."/>
            <person name="Wang S."/>
            <person name="Lillestol R.K."/>
            <person name="Chen L."/>
            <person name="Frank J."/>
            <person name="Prangishvili D."/>
            <person name="Paulin L."/>
            <person name="She Q."/>
            <person name="Huang L."/>
            <person name="Garrett R.A."/>
        </authorList>
    </citation>
    <scope>NUCLEOTIDE SEQUENCE [LARGE SCALE GENOMIC DNA]</scope>
    <source>
        <strain evidence="2 3">REY15A</strain>
    </source>
</reference>
<gene>
    <name evidence="2" type="ordered locus">SiRe_1071</name>
</gene>
<evidence type="ECO:0000313" key="3">
    <source>
        <dbReference type="Proteomes" id="UP000002664"/>
    </source>
</evidence>
<dbReference type="AlphaFoldDB" id="F0NHB7"/>
<organism evidence="2 3">
    <name type="scientific">Saccharolobus islandicus (strain REY15A)</name>
    <name type="common">Sulfolobus islandicus</name>
    <dbReference type="NCBI Taxonomy" id="930945"/>
    <lineage>
        <taxon>Archaea</taxon>
        <taxon>Thermoproteota</taxon>
        <taxon>Thermoprotei</taxon>
        <taxon>Sulfolobales</taxon>
        <taxon>Sulfolobaceae</taxon>
        <taxon>Saccharolobus</taxon>
    </lineage>
</organism>
<keyword evidence="1" id="KW-0812">Transmembrane</keyword>
<name>F0NHB7_SACI5</name>